<accession>A0A919FI89</accession>
<evidence type="ECO:0000313" key="4">
    <source>
        <dbReference type="Proteomes" id="UP000617734"/>
    </source>
</evidence>
<protein>
    <submittedName>
        <fullName evidence="3">Uncharacterized protein</fullName>
    </submittedName>
</protein>
<reference evidence="3" key="2">
    <citation type="submission" date="2020-09" db="EMBL/GenBank/DDBJ databases">
        <authorList>
            <person name="Sun Q."/>
            <person name="Ohkuma M."/>
        </authorList>
    </citation>
    <scope>NUCLEOTIDE SEQUENCE</scope>
    <source>
        <strain evidence="3">JCM 4646</strain>
    </source>
</reference>
<comment type="caution">
    <text evidence="3">The sequence shown here is derived from an EMBL/GenBank/DDBJ whole genome shotgun (WGS) entry which is preliminary data.</text>
</comment>
<feature type="region of interest" description="Disordered" evidence="1">
    <location>
        <begin position="191"/>
        <end position="218"/>
    </location>
</feature>
<evidence type="ECO:0000256" key="1">
    <source>
        <dbReference type="SAM" id="MobiDB-lite"/>
    </source>
</evidence>
<dbReference type="RefSeq" id="WP_190210194.1">
    <property type="nucleotide sequence ID" value="NZ_BNBO01000006.1"/>
</dbReference>
<evidence type="ECO:0000256" key="2">
    <source>
        <dbReference type="SAM" id="SignalP"/>
    </source>
</evidence>
<proteinExistence type="predicted"/>
<feature type="compositionally biased region" description="Basic and acidic residues" evidence="1">
    <location>
        <begin position="244"/>
        <end position="270"/>
    </location>
</feature>
<keyword evidence="4" id="KW-1185">Reference proteome</keyword>
<feature type="chain" id="PRO_5037230302" evidence="2">
    <location>
        <begin position="29"/>
        <end position="304"/>
    </location>
</feature>
<keyword evidence="2" id="KW-0732">Signal</keyword>
<organism evidence="3 4">
    <name type="scientific">Kitasatospora indigofera</name>
    <dbReference type="NCBI Taxonomy" id="67307"/>
    <lineage>
        <taxon>Bacteria</taxon>
        <taxon>Bacillati</taxon>
        <taxon>Actinomycetota</taxon>
        <taxon>Actinomycetes</taxon>
        <taxon>Kitasatosporales</taxon>
        <taxon>Streptomycetaceae</taxon>
        <taxon>Kitasatospora</taxon>
    </lineage>
</organism>
<dbReference type="Proteomes" id="UP000617734">
    <property type="component" value="Unassembled WGS sequence"/>
</dbReference>
<dbReference type="AlphaFoldDB" id="A0A919FI89"/>
<dbReference type="GeneID" id="95352215"/>
<dbReference type="EMBL" id="BNBO01000006">
    <property type="protein sequence ID" value="GHH65177.1"/>
    <property type="molecule type" value="Genomic_DNA"/>
</dbReference>
<gene>
    <name evidence="3" type="ORF">GCM10018781_17240</name>
</gene>
<sequence length="304" mass="30908">MLRTQRARLLIAALGGAVAVAAPVPAGAEDTEPAVVVNGTFSSPTVPAEKTFSAGVDGWTSTGGVASTTRAAHPQGFQAATLGWNGGGISLSTRLRGVRKGATVTLSWDDNPDICVTSGNAKRAYTTTVSGDTNTPGSFTTNTPTGKANWFLGRTYSFTAAEDAPQVTFTSADTDKPSCGALITNVAAKQTAPPLGSPQSSASSDPCAGDGASSPQCKDVAAGKDQISKCPPTDRDCLAGVAGKGDKENAGIDKETQAVEDFGKVPRDQDPNTAASDLCTLPNALTSAVQPGDAVVPPSDWWFC</sequence>
<feature type="region of interest" description="Disordered" evidence="1">
    <location>
        <begin position="241"/>
        <end position="277"/>
    </location>
</feature>
<name>A0A919FI89_9ACTN</name>
<evidence type="ECO:0000313" key="3">
    <source>
        <dbReference type="EMBL" id="GHH65177.1"/>
    </source>
</evidence>
<feature type="signal peptide" evidence="2">
    <location>
        <begin position="1"/>
        <end position="28"/>
    </location>
</feature>
<reference evidence="3" key="1">
    <citation type="journal article" date="2014" name="Int. J. Syst. Evol. Microbiol.">
        <title>Complete genome sequence of Corynebacterium casei LMG S-19264T (=DSM 44701T), isolated from a smear-ripened cheese.</title>
        <authorList>
            <consortium name="US DOE Joint Genome Institute (JGI-PGF)"/>
            <person name="Walter F."/>
            <person name="Albersmeier A."/>
            <person name="Kalinowski J."/>
            <person name="Ruckert C."/>
        </authorList>
    </citation>
    <scope>NUCLEOTIDE SEQUENCE</scope>
    <source>
        <strain evidence="3">JCM 4646</strain>
    </source>
</reference>